<accession>A0A835LPY6</accession>
<sequence>MKRSTTKKSKSSSSTLQTTTPTPRNPLKDLNTTRSATKTTSSNACSSSNNNRSVSSTSSSYSIEAPKGCLRFFLSKNQPKPFKSTPKSLKPPKMKRTPSLNHSENSKDLSFSESQHAPHPKWSFGRMSDEENNDHTPMVKKVVSGSGVDRKNVDVDENATTPPVEASISPEIQCGSTFTSSKSTCFGAGHILSGVTDKRKCRPRGILAVEGEKDLGYLLKDGFPIDDDDDSFRGFVNNSRLSLIPAPIEASMHWILPPGKDESDYKENVEDGSTPFHSPSSLCSSGRGLSSDMSLCSGSTSNMGNSGRSACLVSPCADLDFEGFLGSEGVMSKEKKACRFESPLKKMSPSSGKDSLGSYNVICTPQSNSSSNGCVVELPWLKNVKESWLEFDRMSNIHPATSLSPKSRISMWDPDDVLPLPGFSFQFTPRSNVIDKTQPQKNSNDWPTGILNASCGNSSQSEMRISWRDGLVNRIFEMDDLDCCRLLSDEEEEEEENISCKLDENVVLDQSLSDKVLENEVVSEQPETDKPFNGKVLEISSSCAESISTEGGGELITSRDSGWNLCYENHLFRE</sequence>
<dbReference type="PANTHER" id="PTHR36022:SF1">
    <property type="entry name" value="GPI-ANCHORED ADHESIN-LIKE PROTEIN"/>
    <property type="match status" value="1"/>
</dbReference>
<dbReference type="PANTHER" id="PTHR36022">
    <property type="entry name" value="GPI-ANCHORED ADHESIN-LIKE PROTEIN"/>
    <property type="match status" value="1"/>
</dbReference>
<reference evidence="2 3" key="1">
    <citation type="submission" date="2020-10" db="EMBL/GenBank/DDBJ databases">
        <title>The Coptis chinensis genome and diversification of protoberbering-type alkaloids.</title>
        <authorList>
            <person name="Wang B."/>
            <person name="Shu S."/>
            <person name="Song C."/>
            <person name="Liu Y."/>
        </authorList>
    </citation>
    <scope>NUCLEOTIDE SEQUENCE [LARGE SCALE GENOMIC DNA]</scope>
    <source>
        <strain evidence="2">HL-2020</strain>
        <tissue evidence="2">Leaf</tissue>
    </source>
</reference>
<evidence type="ECO:0000313" key="2">
    <source>
        <dbReference type="EMBL" id="KAF9603115.1"/>
    </source>
</evidence>
<evidence type="ECO:0000313" key="3">
    <source>
        <dbReference type="Proteomes" id="UP000631114"/>
    </source>
</evidence>
<protein>
    <submittedName>
        <fullName evidence="2">Uncharacterized protein</fullName>
    </submittedName>
</protein>
<evidence type="ECO:0000256" key="1">
    <source>
        <dbReference type="SAM" id="MobiDB-lite"/>
    </source>
</evidence>
<proteinExistence type="predicted"/>
<name>A0A835LPY6_9MAGN</name>
<dbReference type="AlphaFoldDB" id="A0A835LPY6"/>
<feature type="compositionally biased region" description="Polar residues" evidence="1">
    <location>
        <begin position="98"/>
        <end position="115"/>
    </location>
</feature>
<gene>
    <name evidence="2" type="ORF">IFM89_033840</name>
</gene>
<dbReference type="EMBL" id="JADFTS010000006">
    <property type="protein sequence ID" value="KAF9603115.1"/>
    <property type="molecule type" value="Genomic_DNA"/>
</dbReference>
<organism evidence="2 3">
    <name type="scientific">Coptis chinensis</name>
    <dbReference type="NCBI Taxonomy" id="261450"/>
    <lineage>
        <taxon>Eukaryota</taxon>
        <taxon>Viridiplantae</taxon>
        <taxon>Streptophyta</taxon>
        <taxon>Embryophyta</taxon>
        <taxon>Tracheophyta</taxon>
        <taxon>Spermatophyta</taxon>
        <taxon>Magnoliopsida</taxon>
        <taxon>Ranunculales</taxon>
        <taxon>Ranunculaceae</taxon>
        <taxon>Coptidoideae</taxon>
        <taxon>Coptis</taxon>
    </lineage>
</organism>
<comment type="caution">
    <text evidence="2">The sequence shown here is derived from an EMBL/GenBank/DDBJ whole genome shotgun (WGS) entry which is preliminary data.</text>
</comment>
<keyword evidence="3" id="KW-1185">Reference proteome</keyword>
<dbReference type="Proteomes" id="UP000631114">
    <property type="component" value="Unassembled WGS sequence"/>
</dbReference>
<feature type="compositionally biased region" description="Basic residues" evidence="1">
    <location>
        <begin position="1"/>
        <end position="10"/>
    </location>
</feature>
<feature type="region of interest" description="Disordered" evidence="1">
    <location>
        <begin position="76"/>
        <end position="135"/>
    </location>
</feature>
<feature type="compositionally biased region" description="Low complexity" evidence="1">
    <location>
        <begin position="11"/>
        <end position="20"/>
    </location>
</feature>
<dbReference type="OrthoDB" id="1921902at2759"/>
<feature type="region of interest" description="Disordered" evidence="1">
    <location>
        <begin position="1"/>
        <end position="61"/>
    </location>
</feature>
<feature type="compositionally biased region" description="Low complexity" evidence="1">
    <location>
        <begin position="35"/>
        <end position="61"/>
    </location>
</feature>